<evidence type="ECO:0000256" key="1">
    <source>
        <dbReference type="SAM" id="MobiDB-lite"/>
    </source>
</evidence>
<keyword evidence="3" id="KW-1185">Reference proteome</keyword>
<reference evidence="2 3" key="1">
    <citation type="submission" date="2024-04" db="EMBL/GenBank/DDBJ databases">
        <title>The reference genome of an endangered Asteraceae, Deinandra increscens subsp. villosa, native to the Central Coast of California.</title>
        <authorList>
            <person name="Guilliams M."/>
            <person name="Hasenstab-Lehman K."/>
            <person name="Meyer R."/>
            <person name="Mcevoy S."/>
        </authorList>
    </citation>
    <scope>NUCLEOTIDE SEQUENCE [LARGE SCALE GENOMIC DNA]</scope>
    <source>
        <tissue evidence="2">Leaf</tissue>
    </source>
</reference>
<protein>
    <submittedName>
        <fullName evidence="2">Uncharacterized protein</fullName>
    </submittedName>
</protein>
<feature type="region of interest" description="Disordered" evidence="1">
    <location>
        <begin position="161"/>
        <end position="180"/>
    </location>
</feature>
<feature type="region of interest" description="Disordered" evidence="1">
    <location>
        <begin position="90"/>
        <end position="123"/>
    </location>
</feature>
<dbReference type="Proteomes" id="UP001408789">
    <property type="component" value="Unassembled WGS sequence"/>
</dbReference>
<dbReference type="PANTHER" id="PTHR36723:SF1">
    <property type="entry name" value="F22C12.19"/>
    <property type="match status" value="1"/>
</dbReference>
<evidence type="ECO:0000313" key="3">
    <source>
        <dbReference type="Proteomes" id="UP001408789"/>
    </source>
</evidence>
<feature type="compositionally biased region" description="Low complexity" evidence="1">
    <location>
        <begin position="567"/>
        <end position="589"/>
    </location>
</feature>
<feature type="region of interest" description="Disordered" evidence="1">
    <location>
        <begin position="433"/>
        <end position="475"/>
    </location>
</feature>
<dbReference type="PANTHER" id="PTHR36723">
    <property type="entry name" value="F22C12.19"/>
    <property type="match status" value="1"/>
</dbReference>
<feature type="region of interest" description="Disordered" evidence="1">
    <location>
        <begin position="19"/>
        <end position="58"/>
    </location>
</feature>
<feature type="compositionally biased region" description="Polar residues" evidence="1">
    <location>
        <begin position="455"/>
        <end position="468"/>
    </location>
</feature>
<organism evidence="2 3">
    <name type="scientific">Deinandra increscens subsp. villosa</name>
    <dbReference type="NCBI Taxonomy" id="3103831"/>
    <lineage>
        <taxon>Eukaryota</taxon>
        <taxon>Viridiplantae</taxon>
        <taxon>Streptophyta</taxon>
        <taxon>Embryophyta</taxon>
        <taxon>Tracheophyta</taxon>
        <taxon>Spermatophyta</taxon>
        <taxon>Magnoliopsida</taxon>
        <taxon>eudicotyledons</taxon>
        <taxon>Gunneridae</taxon>
        <taxon>Pentapetalae</taxon>
        <taxon>asterids</taxon>
        <taxon>campanulids</taxon>
        <taxon>Asterales</taxon>
        <taxon>Asteraceae</taxon>
        <taxon>Asteroideae</taxon>
        <taxon>Heliantheae alliance</taxon>
        <taxon>Madieae</taxon>
        <taxon>Madiinae</taxon>
        <taxon>Deinandra</taxon>
    </lineage>
</organism>
<feature type="compositionally biased region" description="Basic and acidic residues" evidence="1">
    <location>
        <begin position="38"/>
        <end position="52"/>
    </location>
</feature>
<feature type="region of interest" description="Disordered" evidence="1">
    <location>
        <begin position="528"/>
        <end position="632"/>
    </location>
</feature>
<sequence>MDAVELPLPAAIVTKIMRSPGCSGGGGGGSRVELLGTKSERETSFHPEKDDNCSNINGSKLPFWNKMSEDELYRQAGRLTSLHNGEAFVDHDTVSVQEAKQSQRRSGKASRSNGNSSRRSRAAHMEASLNVTGVGDGNDVPKELGSYSGKYNLADKTHTSKLKTAVSGKRSEKRNGKIPKNKCDSFSVKAGLSSFSSAAGGNNILGVYGSKHDIHVEEVSLNELLDGSYKCPNSIKVKEKSTETLNASIVQSVREACSIFHLQKPAQTPKVPAVDATYNYKDSSFITSSSTNSHNKGDATDTSPCNKVEGSCTGPTDHNANILQFPLFEPKDVLGRLNLPSHKDLDLMLLDNMKPTSTSKVHNGGSLPTFPWSHVSGGHFKANPDVVKSAPSKSTCQGRWVKMGKSTASLGDTGSTTFLADFHDLTYNQSLVPLQSQQPGSTEKEKSPLIPTPDQELTPSGTRTTASKNPDGHSTGVLSAAQTLCNIAAEFRKQDQYGPATWQKKSLHKSIRASKLTSDEKLEKALFTIPSSRPVRPTNLISDAKSHASKKRKLSVIDPTKGQYHWSTSTPQSSRSSSSPSKPFKNSSMESKHHESSSSSMKRSITTPPVKLSNKPSKLRKLGPTEWRSRVD</sequence>
<dbReference type="EMBL" id="JBCNJP010000027">
    <property type="protein sequence ID" value="KAK9053116.1"/>
    <property type="molecule type" value="Genomic_DNA"/>
</dbReference>
<name>A0AAP0GKU5_9ASTR</name>
<dbReference type="AlphaFoldDB" id="A0AAP0GKU5"/>
<gene>
    <name evidence="2" type="ORF">SSX86_029746</name>
</gene>
<proteinExistence type="predicted"/>
<comment type="caution">
    <text evidence="2">The sequence shown here is derived from an EMBL/GenBank/DDBJ whole genome shotgun (WGS) entry which is preliminary data.</text>
</comment>
<accession>A0AAP0GKU5</accession>
<evidence type="ECO:0000313" key="2">
    <source>
        <dbReference type="EMBL" id="KAK9053116.1"/>
    </source>
</evidence>